<evidence type="ECO:0000313" key="1">
    <source>
        <dbReference type="EMBL" id="SDK52853.1"/>
    </source>
</evidence>
<proteinExistence type="predicted"/>
<organism evidence="1 2">
    <name type="scientific">Aneurinibacillus migulanus</name>
    <name type="common">Bacillus migulanus</name>
    <dbReference type="NCBI Taxonomy" id="47500"/>
    <lineage>
        <taxon>Bacteria</taxon>
        <taxon>Bacillati</taxon>
        <taxon>Bacillota</taxon>
        <taxon>Bacilli</taxon>
        <taxon>Bacillales</taxon>
        <taxon>Paenibacillaceae</taxon>
        <taxon>Aneurinibacillus group</taxon>
        <taxon>Aneurinibacillus</taxon>
    </lineage>
</organism>
<accession>A0A1G9CMB8</accession>
<dbReference type="EMBL" id="FNED01000066">
    <property type="protein sequence ID" value="SDK52853.1"/>
    <property type="molecule type" value="Genomic_DNA"/>
</dbReference>
<evidence type="ECO:0000313" key="2">
    <source>
        <dbReference type="Proteomes" id="UP000182836"/>
    </source>
</evidence>
<dbReference type="Proteomes" id="UP000182836">
    <property type="component" value="Unassembled WGS sequence"/>
</dbReference>
<dbReference type="AlphaFoldDB" id="A0A1G9CMB8"/>
<reference evidence="1 2" key="1">
    <citation type="submission" date="2016-10" db="EMBL/GenBank/DDBJ databases">
        <authorList>
            <person name="de Groot N.N."/>
        </authorList>
    </citation>
    <scope>NUCLEOTIDE SEQUENCE [LARGE SCALE GENOMIC DNA]</scope>
    <source>
        <strain evidence="1 2">DSM 2895</strain>
    </source>
</reference>
<dbReference type="GeneID" id="43759378"/>
<dbReference type="RefSeq" id="WP_158502522.1">
    <property type="nucleotide sequence ID" value="NZ_BJOA01000300.1"/>
</dbReference>
<name>A0A1G9CMB8_ANEMI</name>
<sequence>MSLVKGMCYRCCDIIEFGYPSFPAYKLEENLQKVNTNKDLTKIEVD</sequence>
<protein>
    <submittedName>
        <fullName evidence="1">Uncharacterized protein</fullName>
    </submittedName>
</protein>
<gene>
    <name evidence="1" type="ORF">SAMN04487909_1663</name>
</gene>